<protein>
    <submittedName>
        <fullName evidence="1">Uncharacterized protein</fullName>
    </submittedName>
</protein>
<comment type="caution">
    <text evidence="1">The sequence shown here is derived from an EMBL/GenBank/DDBJ whole genome shotgun (WGS) entry which is preliminary data.</text>
</comment>
<organism evidence="1 2">
    <name type="scientific">Streptomyces flaveolus</name>
    <dbReference type="NCBI Taxonomy" id="67297"/>
    <lineage>
        <taxon>Bacteria</taxon>
        <taxon>Bacillati</taxon>
        <taxon>Actinomycetota</taxon>
        <taxon>Actinomycetes</taxon>
        <taxon>Kitasatosporales</taxon>
        <taxon>Streptomycetaceae</taxon>
        <taxon>Streptomyces</taxon>
    </lineage>
</organism>
<reference evidence="1 2" key="1">
    <citation type="submission" date="2024-06" db="EMBL/GenBank/DDBJ databases">
        <title>The Natural Products Discovery Center: Release of the First 8490 Sequenced Strains for Exploring Actinobacteria Biosynthetic Diversity.</title>
        <authorList>
            <person name="Kalkreuter E."/>
            <person name="Kautsar S.A."/>
            <person name="Yang D."/>
            <person name="Bader C.D."/>
            <person name="Teijaro C.N."/>
            <person name="Fluegel L."/>
            <person name="Davis C.M."/>
            <person name="Simpson J.R."/>
            <person name="Lauterbach L."/>
            <person name="Steele A.D."/>
            <person name="Gui C."/>
            <person name="Meng S."/>
            <person name="Li G."/>
            <person name="Viehrig K."/>
            <person name="Ye F."/>
            <person name="Su P."/>
            <person name="Kiefer A.F."/>
            <person name="Nichols A."/>
            <person name="Cepeda A.J."/>
            <person name="Yan W."/>
            <person name="Fan B."/>
            <person name="Jiang Y."/>
            <person name="Adhikari A."/>
            <person name="Zheng C.-J."/>
            <person name="Schuster L."/>
            <person name="Cowan T.M."/>
            <person name="Smanski M.J."/>
            <person name="Chevrette M.G."/>
            <person name="De Carvalho L.P.S."/>
            <person name="Shen B."/>
        </authorList>
    </citation>
    <scope>NUCLEOTIDE SEQUENCE [LARGE SCALE GENOMIC DNA]</scope>
    <source>
        <strain evidence="1 2">NPDC020594</strain>
    </source>
</reference>
<proteinExistence type="predicted"/>
<evidence type="ECO:0000313" key="1">
    <source>
        <dbReference type="EMBL" id="MEU5713529.1"/>
    </source>
</evidence>
<evidence type="ECO:0000313" key="2">
    <source>
        <dbReference type="Proteomes" id="UP001551011"/>
    </source>
</evidence>
<sequence>MALTELEALAARVRFDLESAGFTPVPPDHEDDSEGGLLITVFNDHVHVSWGMHDRLGEAALDMQEAGRQGEDVVVRYETTRATMHLALGSLLNAYWAGPVLRQCHSSCSLVCQPRCRVRGRCRL</sequence>
<accession>A0ABV3ANK9</accession>
<name>A0ABV3ANK9_9ACTN</name>
<gene>
    <name evidence="1" type="ORF">AB0H04_43095</name>
</gene>
<keyword evidence="2" id="KW-1185">Reference proteome</keyword>
<dbReference type="EMBL" id="JBFAEG010000053">
    <property type="protein sequence ID" value="MEU5713529.1"/>
    <property type="molecule type" value="Genomic_DNA"/>
</dbReference>
<dbReference type="Proteomes" id="UP001551011">
    <property type="component" value="Unassembled WGS sequence"/>
</dbReference>
<dbReference type="RefSeq" id="WP_359261238.1">
    <property type="nucleotide sequence ID" value="NZ_JBFAEG010000053.1"/>
</dbReference>